<dbReference type="Pfam" id="PF04333">
    <property type="entry name" value="MlaA"/>
    <property type="match status" value="1"/>
</dbReference>
<dbReference type="KEGG" id="sva:SVA_2382"/>
<feature type="signal peptide" evidence="3">
    <location>
        <begin position="1"/>
        <end position="31"/>
    </location>
</feature>
<dbReference type="Proteomes" id="UP000218899">
    <property type="component" value="Chromosome"/>
</dbReference>
<evidence type="ECO:0000256" key="2">
    <source>
        <dbReference type="ARBA" id="ARBA00022729"/>
    </source>
</evidence>
<dbReference type="GO" id="GO:0016020">
    <property type="term" value="C:membrane"/>
    <property type="evidence" value="ECO:0007669"/>
    <property type="project" value="InterPro"/>
</dbReference>
<dbReference type="PANTHER" id="PTHR30035">
    <property type="entry name" value="LIPOPROTEIN VACJ-RELATED"/>
    <property type="match status" value="1"/>
</dbReference>
<dbReference type="PRINTS" id="PR01805">
    <property type="entry name" value="VACJLIPOPROT"/>
</dbReference>
<keyword evidence="2 3" id="KW-0732">Signal</keyword>
<gene>
    <name evidence="4" type="ORF">SVA_2382</name>
</gene>
<reference evidence="4 5" key="1">
    <citation type="submission" date="2015-08" db="EMBL/GenBank/DDBJ databases">
        <title>Complete genome sequence of Sulfurifustis variabilis.</title>
        <authorList>
            <person name="Miura A."/>
            <person name="Kojima H."/>
            <person name="Fukui M."/>
        </authorList>
    </citation>
    <scope>NUCLEOTIDE SEQUENCE [LARGE SCALE GENOMIC DNA]</scope>
    <source>
        <strain evidence="5">skN76</strain>
    </source>
</reference>
<accession>A0A1B4V8H1</accession>
<organism evidence="4 5">
    <name type="scientific">Sulfurifustis variabilis</name>
    <dbReference type="NCBI Taxonomy" id="1675686"/>
    <lineage>
        <taxon>Bacteria</taxon>
        <taxon>Pseudomonadati</taxon>
        <taxon>Pseudomonadota</taxon>
        <taxon>Gammaproteobacteria</taxon>
        <taxon>Acidiferrobacterales</taxon>
        <taxon>Acidiferrobacteraceae</taxon>
        <taxon>Sulfurifustis</taxon>
    </lineage>
</organism>
<proteinExistence type="inferred from homology"/>
<dbReference type="GO" id="GO:0120010">
    <property type="term" value="P:intermembrane phospholipid transfer"/>
    <property type="evidence" value="ECO:0007669"/>
    <property type="project" value="TreeGrafter"/>
</dbReference>
<dbReference type="RefSeq" id="WP_096461395.1">
    <property type="nucleotide sequence ID" value="NZ_AP014936.1"/>
</dbReference>
<sequence length="269" mass="29410">MRQQHTNNGLGRGLACLVLLFALLPGCATTARDGDAPASYDAPENADPLEPFNRAMYTFNDKFDRYLLKPVAKGYRAVMPAPVRRGVSNFFANLTEPLVALNSALQGKWSDAGSDLGRFATNTTLGLFGLFDVATRFGLERHNEDFGQTFGVWGVGEGPYLVLPFLGPSNFRDGFGLIPYYYAHPVTYMEEQSTAYKLYALEAVDTRARLLDAGDILDQAAGEDPYVFVREAYLQRRRNLVADGAAPTAVDPAILFEEEQPPAPPNGGS</sequence>
<dbReference type="AlphaFoldDB" id="A0A1B4V8H1"/>
<dbReference type="OrthoDB" id="9785326at2"/>
<evidence type="ECO:0000313" key="5">
    <source>
        <dbReference type="Proteomes" id="UP000218899"/>
    </source>
</evidence>
<feature type="chain" id="PRO_5008571249" evidence="3">
    <location>
        <begin position="32"/>
        <end position="269"/>
    </location>
</feature>
<comment type="similarity">
    <text evidence="1">Belongs to the MlaA family.</text>
</comment>
<evidence type="ECO:0000256" key="3">
    <source>
        <dbReference type="SAM" id="SignalP"/>
    </source>
</evidence>
<dbReference type="PANTHER" id="PTHR30035:SF3">
    <property type="entry name" value="INTERMEMBRANE PHOSPHOLIPID TRANSPORT SYSTEM LIPOPROTEIN MLAA"/>
    <property type="match status" value="1"/>
</dbReference>
<dbReference type="EMBL" id="AP014936">
    <property type="protein sequence ID" value="BAU48932.1"/>
    <property type="molecule type" value="Genomic_DNA"/>
</dbReference>
<keyword evidence="5" id="KW-1185">Reference proteome</keyword>
<protein>
    <submittedName>
        <fullName evidence="4">ABC transporter</fullName>
    </submittedName>
</protein>
<name>A0A1B4V8H1_9GAMM</name>
<evidence type="ECO:0000313" key="4">
    <source>
        <dbReference type="EMBL" id="BAU48932.1"/>
    </source>
</evidence>
<evidence type="ECO:0000256" key="1">
    <source>
        <dbReference type="ARBA" id="ARBA00010634"/>
    </source>
</evidence>
<dbReference type="InterPro" id="IPR007428">
    <property type="entry name" value="MlaA"/>
</dbReference>